<dbReference type="InterPro" id="IPR006710">
    <property type="entry name" value="Glyco_hydro_43"/>
</dbReference>
<comment type="similarity">
    <text evidence="2">Belongs to the glycosyl hydrolase 43 family.</text>
</comment>
<evidence type="ECO:0000313" key="11">
    <source>
        <dbReference type="Proteomes" id="UP000184280"/>
    </source>
</evidence>
<feature type="active site" description="Proton donor" evidence="5">
    <location>
        <position position="640"/>
    </location>
</feature>
<protein>
    <submittedName>
        <fullName evidence="10">Beta-xylosidase</fullName>
    </submittedName>
</protein>
<evidence type="ECO:0000256" key="5">
    <source>
        <dbReference type="PIRSR" id="PIRSR606710-1"/>
    </source>
</evidence>
<dbReference type="Pfam" id="PF17851">
    <property type="entry name" value="GH43_C2"/>
    <property type="match status" value="1"/>
</dbReference>
<keyword evidence="4 7" id="KW-0326">Glycosidase</keyword>
<dbReference type="GO" id="GO:0004650">
    <property type="term" value="F:polygalacturonase activity"/>
    <property type="evidence" value="ECO:0007669"/>
    <property type="project" value="InterPro"/>
</dbReference>
<dbReference type="PANTHER" id="PTHR42812:SF12">
    <property type="entry name" value="BETA-XYLOSIDASE-RELATED"/>
    <property type="match status" value="1"/>
</dbReference>
<evidence type="ECO:0000259" key="9">
    <source>
        <dbReference type="Pfam" id="PF17851"/>
    </source>
</evidence>
<evidence type="ECO:0000313" key="10">
    <source>
        <dbReference type="EMBL" id="SHM40919.1"/>
    </source>
</evidence>
<dbReference type="InterPro" id="IPR000743">
    <property type="entry name" value="Glyco_hydro_28"/>
</dbReference>
<reference evidence="10 11" key="1">
    <citation type="submission" date="2016-11" db="EMBL/GenBank/DDBJ databases">
        <authorList>
            <person name="Jaros S."/>
            <person name="Januszkiewicz K."/>
            <person name="Wedrychowicz H."/>
        </authorList>
    </citation>
    <scope>NUCLEOTIDE SEQUENCE [LARGE SCALE GENOMIC DNA]</scope>
    <source>
        <strain evidence="10 11">BPI-34</strain>
    </source>
</reference>
<name>A0A1M7IJR7_XYLRU</name>
<evidence type="ECO:0000256" key="8">
    <source>
        <dbReference type="SAM" id="SignalP"/>
    </source>
</evidence>
<organism evidence="10 11">
    <name type="scientific">Xylanibacter ruminicola</name>
    <name type="common">Prevotella ruminicola</name>
    <dbReference type="NCBI Taxonomy" id="839"/>
    <lineage>
        <taxon>Bacteria</taxon>
        <taxon>Pseudomonadati</taxon>
        <taxon>Bacteroidota</taxon>
        <taxon>Bacteroidia</taxon>
        <taxon>Bacteroidales</taxon>
        <taxon>Prevotellaceae</taxon>
        <taxon>Xylanibacter</taxon>
    </lineage>
</organism>
<dbReference type="Gene3D" id="2.160.20.10">
    <property type="entry name" value="Single-stranded right-handed beta-helix, Pectin lyase-like"/>
    <property type="match status" value="1"/>
</dbReference>
<dbReference type="Pfam" id="PF00295">
    <property type="entry name" value="Glyco_hydro_28"/>
    <property type="match status" value="1"/>
</dbReference>
<dbReference type="InterPro" id="IPR051795">
    <property type="entry name" value="Glycosyl_Hydrlase_43"/>
</dbReference>
<dbReference type="SUPFAM" id="SSF49899">
    <property type="entry name" value="Concanavalin A-like lectins/glucanases"/>
    <property type="match status" value="1"/>
</dbReference>
<dbReference type="OrthoDB" id="9801455at2"/>
<dbReference type="InterPro" id="IPR013320">
    <property type="entry name" value="ConA-like_dom_sf"/>
</dbReference>
<dbReference type="InterPro" id="IPR023296">
    <property type="entry name" value="Glyco_hydro_beta-prop_sf"/>
</dbReference>
<keyword evidence="8" id="KW-0732">Signal</keyword>
<dbReference type="InterPro" id="IPR012334">
    <property type="entry name" value="Pectin_lyas_fold"/>
</dbReference>
<evidence type="ECO:0000256" key="4">
    <source>
        <dbReference type="ARBA" id="ARBA00023295"/>
    </source>
</evidence>
<dbReference type="Gene3D" id="2.115.10.20">
    <property type="entry name" value="Glycosyl hydrolase domain, family 43"/>
    <property type="match status" value="1"/>
</dbReference>
<feature type="active site" description="Proton acceptor" evidence="5">
    <location>
        <position position="484"/>
    </location>
</feature>
<evidence type="ECO:0000256" key="7">
    <source>
        <dbReference type="RuleBase" id="RU361169"/>
    </source>
</evidence>
<evidence type="ECO:0000256" key="6">
    <source>
        <dbReference type="PIRSR" id="PIRSR606710-2"/>
    </source>
</evidence>
<evidence type="ECO:0000256" key="1">
    <source>
        <dbReference type="ARBA" id="ARBA00008834"/>
    </source>
</evidence>
<evidence type="ECO:0000256" key="2">
    <source>
        <dbReference type="ARBA" id="ARBA00009865"/>
    </source>
</evidence>
<gene>
    <name evidence="10" type="ORF">SAMN04488494_1906</name>
</gene>
<dbReference type="InterPro" id="IPR041542">
    <property type="entry name" value="GH43_C2"/>
</dbReference>
<sequence length="950" mass="105739">MLLFLKEMFNFATYMKVIVTILASLCIASMHAADFNIKSYGAKNDTTVLSTHALQQAIDACSAAGGGRVVVPAGIYKIGTIQLKSHVHLHLEQGATLYGSTRLEDYIPMKSDYLSLRTQTTTIQLIYADGVQDVSIDGLGTIDGCGRAFKKLSWNDEGITRPHLIRFIQSQDILVRGVILRNSGCWMQHYLACDRLNIDGIKVFNRNNYNNDALDIDGCHEVIVRGMIADSDDDGITLKSTSPRLCENVRISDCVVSSHCNAVKLGTETNGGFRNINISGIVVKPSYNQQEKFFGQWIGSSAISLEIVDGGVLENVNIAHFTVEGTESPIFVRLGNRGRGYKTGQHIDHVGSIDGVRINNIQIRNAGSMGCSITGLPGYPVRNVWISNVSIHHKGGVKKDQLTEIADSIANEKAADYPEATMWGNLPAKGFFVRHARNVQFSNIHVSTIDEDVRPDFVEVDTEGWGDQGDGTYRNPVLNADFSDPDVIRVGNKFYMVASDFHFMGMQVLESDDMVNWRYISQIYRRFNEPGWDANLHYAGGSWAPSIRYHSGLFYVYFCTPDEGLYMSTASNPAGPWAPLHLVKRVAKWEDPCPFWDEDGQAYLGRSQHGAGPIIVHRMSADGKTLLDEGKTVYEGPIAEGTKFMKRNGWYYLIIPEGGVGTGWQTVLRARNIYGPYERRIVLEQGSTGVNGPHQGALVDAPDGSWWFYHFQETPVLGRVVHLQPARWEADWPVIGVDYDKNGIGEPVAAWKKPVSSVGTVVFQTCDDFNDALGLHWQWNHNPVDTHWNLTNRKGWLTLKAMSADSLKMVRNMLTQKVVGYQSESTTKVSIKGDSYAGLFCSGKLFCGVGLCKDGVFIEFGGQRKIIDKGSYQEVWFKVTNDCEQNRHLFYYSIDGEHYQPAGSAFAMSGGYWKGIRVGLFNYIPTGETSAKSQTSSYAQFDYFNQKFAQ</sequence>
<proteinExistence type="inferred from homology"/>
<dbReference type="AlphaFoldDB" id="A0A1M7IJR7"/>
<feature type="chain" id="PRO_5012861936" evidence="8">
    <location>
        <begin position="33"/>
        <end position="950"/>
    </location>
</feature>
<comment type="similarity">
    <text evidence="1 7">Belongs to the glycosyl hydrolase 28 family.</text>
</comment>
<dbReference type="EMBL" id="FRCJ01000003">
    <property type="protein sequence ID" value="SHM40919.1"/>
    <property type="molecule type" value="Genomic_DNA"/>
</dbReference>
<dbReference type="SUPFAM" id="SSF75005">
    <property type="entry name" value="Arabinanase/levansucrase/invertase"/>
    <property type="match status" value="1"/>
</dbReference>
<dbReference type="PANTHER" id="PTHR42812">
    <property type="entry name" value="BETA-XYLOSIDASE"/>
    <property type="match status" value="1"/>
</dbReference>
<dbReference type="Pfam" id="PF04616">
    <property type="entry name" value="Glyco_hydro_43"/>
    <property type="match status" value="1"/>
</dbReference>
<dbReference type="InterPro" id="IPR011050">
    <property type="entry name" value="Pectin_lyase_fold/virulence"/>
</dbReference>
<feature type="signal peptide" evidence="8">
    <location>
        <begin position="1"/>
        <end position="32"/>
    </location>
</feature>
<dbReference type="SUPFAM" id="SSF51126">
    <property type="entry name" value="Pectin lyase-like"/>
    <property type="match status" value="1"/>
</dbReference>
<dbReference type="CDD" id="cd09001">
    <property type="entry name" value="GH43_FsAxh1-like"/>
    <property type="match status" value="1"/>
</dbReference>
<feature type="domain" description="Beta-xylosidase C-terminal Concanavalin A-like" evidence="9">
    <location>
        <begin position="766"/>
        <end position="945"/>
    </location>
</feature>
<dbReference type="GO" id="GO:0005975">
    <property type="term" value="P:carbohydrate metabolic process"/>
    <property type="evidence" value="ECO:0007669"/>
    <property type="project" value="InterPro"/>
</dbReference>
<dbReference type="Proteomes" id="UP000184280">
    <property type="component" value="Unassembled WGS sequence"/>
</dbReference>
<feature type="site" description="Important for catalytic activity, responsible for pKa modulation of the active site Glu and correct orientation of both the proton donor and substrate" evidence="6">
    <location>
        <position position="591"/>
    </location>
</feature>
<keyword evidence="3 7" id="KW-0378">Hydrolase</keyword>
<dbReference type="Gene3D" id="2.60.120.200">
    <property type="match status" value="1"/>
</dbReference>
<evidence type="ECO:0000256" key="3">
    <source>
        <dbReference type="ARBA" id="ARBA00022801"/>
    </source>
</evidence>
<accession>A0A1M7IJR7</accession>